<organism evidence="3 4">
    <name type="scientific">Sphaerochaeta associata</name>
    <dbReference type="NCBI Taxonomy" id="1129264"/>
    <lineage>
        <taxon>Bacteria</taxon>
        <taxon>Pseudomonadati</taxon>
        <taxon>Spirochaetota</taxon>
        <taxon>Spirochaetia</taxon>
        <taxon>Spirochaetales</taxon>
        <taxon>Sphaerochaetaceae</taxon>
        <taxon>Sphaerochaeta</taxon>
    </lineage>
</organism>
<sequence length="397" mass="44670">MKKTLLIVTMFLLVFTSIFAGGSQEAAKPKQQDSLMLAHDWAAKAGLNQGVSSQELYKKALETEGGKVVVYSISSRMARVKAAFEADYPGMTVESYDISSNDMATKLRTEYEAGIRTADVIHSKEQNGEYLMEFFAKGILHNYQPASIFGNVDPQYLKDLTPLYFETDWWFYNTSVYQESPISNWWDITKPEWKGKFIIQNPLGTVSYMAIITTMVEHADEMASAYKACYGKDIVLAKDEPTAAHAWIKRVLANDPIIMDSNNEVIKAVGEGTTSALIGYAPSSKYREKTDKGWNIDVNPAVMVPMSGVPFMNFVAVVNEAPHPYGAQLLIRYMLGDENGNGKGIQPFNTIGGWTVRPETKGAEGNIPFQAMPLWNLNYEYIYDNLQDVQDYWYQFR</sequence>
<proteinExistence type="predicted"/>
<evidence type="ECO:0000313" key="3">
    <source>
        <dbReference type="EMBL" id="UOM50493.1"/>
    </source>
</evidence>
<dbReference type="PANTHER" id="PTHR30006">
    <property type="entry name" value="THIAMINE-BINDING PERIPLASMIC PROTEIN-RELATED"/>
    <property type="match status" value="1"/>
</dbReference>
<reference evidence="4" key="1">
    <citation type="journal article" date="2024" name="J Bioinform Genom">
        <title>Complete genome sequence of the type strain bacterium Sphaerochaeta associata GLS2t (VKM B-2742)t.</title>
        <authorList>
            <person name="Troshina O.Y."/>
            <person name="Tepeeva A.N."/>
            <person name="Arzamasceva V.O."/>
            <person name="Whitman W.B."/>
            <person name="Varghese N."/>
            <person name="Shapiro N."/>
            <person name="Woyke T."/>
            <person name="Kripides N.C."/>
            <person name="Vasilenko O.V."/>
        </authorList>
    </citation>
    <scope>NUCLEOTIDE SEQUENCE [LARGE SCALE GENOMIC DNA]</scope>
    <source>
        <strain evidence="4">GLS2T</strain>
    </source>
</reference>
<protein>
    <submittedName>
        <fullName evidence="3">Extracellular solute-binding protein</fullName>
    </submittedName>
</protein>
<evidence type="ECO:0000256" key="1">
    <source>
        <dbReference type="ARBA" id="ARBA00022729"/>
    </source>
</evidence>
<evidence type="ECO:0000313" key="4">
    <source>
        <dbReference type="Proteomes" id="UP000829708"/>
    </source>
</evidence>
<dbReference type="PANTHER" id="PTHR30006:SF2">
    <property type="entry name" value="ABC TRANSPORTER SUBSTRATE-BINDING PROTEIN"/>
    <property type="match status" value="1"/>
</dbReference>
<name>A0ABY4D865_9SPIR</name>
<dbReference type="InterPro" id="IPR006059">
    <property type="entry name" value="SBP"/>
</dbReference>
<keyword evidence="4" id="KW-1185">Reference proteome</keyword>
<feature type="chain" id="PRO_5046564665" evidence="2">
    <location>
        <begin position="21"/>
        <end position="397"/>
    </location>
</feature>
<gene>
    <name evidence="3" type="ORF">MUG09_13100</name>
</gene>
<dbReference type="RefSeq" id="WP_244771881.1">
    <property type="nucleotide sequence ID" value="NZ_CP094929.1"/>
</dbReference>
<accession>A0ABY4D865</accession>
<keyword evidence="1 2" id="KW-0732">Signal</keyword>
<dbReference type="Pfam" id="PF01547">
    <property type="entry name" value="SBP_bac_1"/>
    <property type="match status" value="1"/>
</dbReference>
<dbReference type="Proteomes" id="UP000829708">
    <property type="component" value="Chromosome"/>
</dbReference>
<dbReference type="EMBL" id="CP094929">
    <property type="protein sequence ID" value="UOM50493.1"/>
    <property type="molecule type" value="Genomic_DNA"/>
</dbReference>
<feature type="signal peptide" evidence="2">
    <location>
        <begin position="1"/>
        <end position="20"/>
    </location>
</feature>
<evidence type="ECO:0000256" key="2">
    <source>
        <dbReference type="SAM" id="SignalP"/>
    </source>
</evidence>
<dbReference type="SUPFAM" id="SSF53850">
    <property type="entry name" value="Periplasmic binding protein-like II"/>
    <property type="match status" value="1"/>
</dbReference>
<dbReference type="Gene3D" id="3.40.190.10">
    <property type="entry name" value="Periplasmic binding protein-like II"/>
    <property type="match status" value="2"/>
</dbReference>